<reference evidence="2 3" key="1">
    <citation type="journal article" date="2013" name="Genome Announc.">
        <title>Complete Genome Sequence of Burkholderia sp. Strain RPE64, Bacterial Symbiont of the Bean Bug Riptortus pedestris.</title>
        <authorList>
            <person name="Shibata T.F."/>
            <person name="Maeda T."/>
            <person name="Nikoh N."/>
            <person name="Yamaguchi K."/>
            <person name="Oshima K."/>
            <person name="Hattori M."/>
            <person name="Nishiyama T."/>
            <person name="Hasebe M."/>
            <person name="Fukatsu T."/>
            <person name="Kikuchi Y."/>
            <person name="Shigenobu S."/>
        </authorList>
    </citation>
    <scope>NUCLEOTIDE SEQUENCE [LARGE SCALE GENOMIC DNA]</scope>
</reference>
<dbReference type="HOGENOM" id="CLU_3133208_0_0_4"/>
<proteinExistence type="predicted"/>
<protein>
    <submittedName>
        <fullName evidence="2">Uncharacterized protein</fullName>
    </submittedName>
</protein>
<evidence type="ECO:0000256" key="1">
    <source>
        <dbReference type="SAM" id="MobiDB-lite"/>
    </source>
</evidence>
<feature type="region of interest" description="Disordered" evidence="1">
    <location>
        <begin position="1"/>
        <end position="25"/>
    </location>
</feature>
<organism evidence="2 3">
    <name type="scientific">Caballeronia insecticola</name>
    <dbReference type="NCBI Taxonomy" id="758793"/>
    <lineage>
        <taxon>Bacteria</taxon>
        <taxon>Pseudomonadati</taxon>
        <taxon>Pseudomonadota</taxon>
        <taxon>Betaproteobacteria</taxon>
        <taxon>Burkholderiales</taxon>
        <taxon>Burkholderiaceae</taxon>
        <taxon>Caballeronia</taxon>
    </lineage>
</organism>
<sequence>MLWKYREGEAGHEDKGPFTPARRPLELRPGKSAIIPQRLRAGFAAEVRA</sequence>
<name>R4WXB2_9BURK</name>
<gene>
    <name evidence="2" type="ORF">BRPE64_BCDS11140</name>
</gene>
<accession>R4WXB2</accession>
<keyword evidence="3" id="KW-1185">Reference proteome</keyword>
<evidence type="ECO:0000313" key="2">
    <source>
        <dbReference type="EMBL" id="BAN25775.1"/>
    </source>
</evidence>
<feature type="compositionally biased region" description="Basic and acidic residues" evidence="1">
    <location>
        <begin position="1"/>
        <end position="16"/>
    </location>
</feature>
<dbReference type="EMBL" id="AP013059">
    <property type="protein sequence ID" value="BAN25775.1"/>
    <property type="molecule type" value="Genomic_DNA"/>
</dbReference>
<reference evidence="2 3" key="2">
    <citation type="journal article" date="2018" name="Int. J. Syst. Evol. Microbiol.">
        <title>Burkholderia insecticola sp. nov., a gut symbiotic bacterium of the bean bug Riptortus pedestris.</title>
        <authorList>
            <person name="Takeshita K."/>
            <person name="Tamaki H."/>
            <person name="Ohbayashi T."/>
            <person name="Meng X.-Y."/>
            <person name="Sone T."/>
            <person name="Mitani Y."/>
            <person name="Peeters C."/>
            <person name="Kikuchi Y."/>
            <person name="Vandamme P."/>
        </authorList>
    </citation>
    <scope>NUCLEOTIDE SEQUENCE [LARGE SCALE GENOMIC DNA]</scope>
    <source>
        <strain evidence="2">RPE64</strain>
    </source>
</reference>
<evidence type="ECO:0000313" key="3">
    <source>
        <dbReference type="Proteomes" id="UP000013966"/>
    </source>
</evidence>
<dbReference type="KEGG" id="buo:BRPE64_BCDS11140"/>
<dbReference type="AlphaFoldDB" id="R4WXB2"/>
<dbReference type="PATRIC" id="fig|758793.3.peg.4023"/>
<dbReference type="Proteomes" id="UP000013966">
    <property type="component" value="Chromosome 2"/>
</dbReference>